<feature type="domain" description="Amidohydrolase-related" evidence="3">
    <location>
        <begin position="71"/>
        <end position="259"/>
    </location>
</feature>
<dbReference type="SUPFAM" id="SSF51556">
    <property type="entry name" value="Metallo-dependent hydrolases"/>
    <property type="match status" value="1"/>
</dbReference>
<dbReference type="Gene3D" id="3.20.20.140">
    <property type="entry name" value="Metal-dependent hydrolases"/>
    <property type="match status" value="1"/>
</dbReference>
<accession>A0ABT4RTS5</accession>
<feature type="region of interest" description="Disordered" evidence="2">
    <location>
        <begin position="369"/>
        <end position="388"/>
    </location>
</feature>
<keyword evidence="5" id="KW-1185">Reference proteome</keyword>
<keyword evidence="1" id="KW-0456">Lyase</keyword>
<organism evidence="4 5">
    <name type="scientific">Solirubrobacter deserti</name>
    <dbReference type="NCBI Taxonomy" id="2282478"/>
    <lineage>
        <taxon>Bacteria</taxon>
        <taxon>Bacillati</taxon>
        <taxon>Actinomycetota</taxon>
        <taxon>Thermoleophilia</taxon>
        <taxon>Solirubrobacterales</taxon>
        <taxon>Solirubrobacteraceae</taxon>
        <taxon>Solirubrobacter</taxon>
    </lineage>
</organism>
<gene>
    <name evidence="4" type="ORF">OJ962_31160</name>
</gene>
<dbReference type="InterPro" id="IPR032466">
    <property type="entry name" value="Metal_Hydrolase"/>
</dbReference>
<comment type="caution">
    <text evidence="4">The sequence shown here is derived from an EMBL/GenBank/DDBJ whole genome shotgun (WGS) entry which is preliminary data.</text>
</comment>
<evidence type="ECO:0000313" key="5">
    <source>
        <dbReference type="Proteomes" id="UP001147700"/>
    </source>
</evidence>
<protein>
    <submittedName>
        <fullName evidence="4">Amidohydrolase family protein</fullName>
    </submittedName>
</protein>
<evidence type="ECO:0000313" key="4">
    <source>
        <dbReference type="EMBL" id="MDA0141987.1"/>
    </source>
</evidence>
<dbReference type="RefSeq" id="WP_202956319.1">
    <property type="nucleotide sequence ID" value="NZ_JAPCID010000071.1"/>
</dbReference>
<sequence length="388" mass="41534">MLDIDAILRPWWDSIQAAHGPLDLYDAHTHIGQNDPDGFKQTPEELVDVMTRADARAVVFPMHEPGGYPGPNDFAIASAAASDRLVAFCRLDPRDSPATEARRCLDAGAVGIKLHPRAEQFGMDEPGVREIVAVAHERRVPILIHAGRGIPALGQNTVKLSAEFPDARFILAHAAISDLAWMWHVLGDHPNIFIDTAWWNPADLIALFSLVAPSQIVWASDSPYGMPVTSAFTHARCALQAGVGDEALRSIMGGQIARLVAGEDPAWVGEAPGAVEPALHPLLDRVVTHLISAMGRAFGGGDPDESIALARLSCAVGDDAPHADVCGATEQLLELYYEHLAPPPPGRVFPLAARLLIAALTVARTPTVPLPDEFHVPPPTRDEADSPA</sequence>
<evidence type="ECO:0000259" key="3">
    <source>
        <dbReference type="Pfam" id="PF04909"/>
    </source>
</evidence>
<dbReference type="PANTHER" id="PTHR21240">
    <property type="entry name" value="2-AMINO-3-CARBOXYLMUCONATE-6-SEMIALDEHYDE DECARBOXYLASE"/>
    <property type="match status" value="1"/>
</dbReference>
<dbReference type="EMBL" id="JAPCID010000071">
    <property type="protein sequence ID" value="MDA0141987.1"/>
    <property type="molecule type" value="Genomic_DNA"/>
</dbReference>
<name>A0ABT4RTS5_9ACTN</name>
<feature type="compositionally biased region" description="Basic and acidic residues" evidence="2">
    <location>
        <begin position="372"/>
        <end position="388"/>
    </location>
</feature>
<reference evidence="4" key="1">
    <citation type="submission" date="2022-10" db="EMBL/GenBank/DDBJ databases">
        <title>The WGS of Solirubrobacter sp. CPCC 204708.</title>
        <authorList>
            <person name="Jiang Z."/>
        </authorList>
    </citation>
    <scope>NUCLEOTIDE SEQUENCE</scope>
    <source>
        <strain evidence="4">CPCC 204708</strain>
    </source>
</reference>
<dbReference type="PANTHER" id="PTHR21240:SF28">
    <property type="entry name" value="ISO-OROTATE DECARBOXYLASE (EUROFUNG)"/>
    <property type="match status" value="1"/>
</dbReference>
<dbReference type="Proteomes" id="UP001147700">
    <property type="component" value="Unassembled WGS sequence"/>
</dbReference>
<evidence type="ECO:0000256" key="1">
    <source>
        <dbReference type="ARBA" id="ARBA00023239"/>
    </source>
</evidence>
<dbReference type="Pfam" id="PF04909">
    <property type="entry name" value="Amidohydro_2"/>
    <property type="match status" value="1"/>
</dbReference>
<proteinExistence type="predicted"/>
<dbReference type="InterPro" id="IPR006680">
    <property type="entry name" value="Amidohydro-rel"/>
</dbReference>
<dbReference type="InterPro" id="IPR032465">
    <property type="entry name" value="ACMSD"/>
</dbReference>
<evidence type="ECO:0000256" key="2">
    <source>
        <dbReference type="SAM" id="MobiDB-lite"/>
    </source>
</evidence>